<evidence type="ECO:0000313" key="3">
    <source>
        <dbReference type="EMBL" id="TBU28441.1"/>
    </source>
</evidence>
<evidence type="ECO:0000259" key="2">
    <source>
        <dbReference type="Pfam" id="PF20151"/>
    </source>
</evidence>
<sequence>MPLAELSYLISIEIGYFAYIAIIGNHDVESYVPALNIHLSVVVIYEYLITIDREVHFAWNGWSRRFSWARCVFFLNRYLTILLYVTTWVQMSSIPNTALSCNIPVRMIQACEVTLYVVWAAFAGIRVYAISGCDRFKTTLVVVLALVPAVTTMYVDTLESVALTFQVCNESLSMSSFTWTILSVVTRSCLIISDAIVLVVTWLATWNTFRVARKLNIKVSFVSFILKAGTIHVSIVSSCNILQVVCDFVNIGEFSAILYFVNLFTPLLISRFFFDLHDLTTHDPQLSQIISTGRVLKETESAV</sequence>
<feature type="transmembrane region" description="Helical" evidence="1">
    <location>
        <begin position="107"/>
        <end position="128"/>
    </location>
</feature>
<feature type="transmembrane region" description="Helical" evidence="1">
    <location>
        <begin position="140"/>
        <end position="157"/>
    </location>
</feature>
<protein>
    <recommendedName>
        <fullName evidence="2">DUF6533 domain-containing protein</fullName>
    </recommendedName>
</protein>
<dbReference type="AlphaFoldDB" id="A0A4Q9MQD2"/>
<evidence type="ECO:0000256" key="1">
    <source>
        <dbReference type="SAM" id="Phobius"/>
    </source>
</evidence>
<name>A0A4Q9MQD2_9APHY</name>
<proteinExistence type="predicted"/>
<accession>A0A4Q9MQD2</accession>
<feature type="transmembrane region" description="Helical" evidence="1">
    <location>
        <begin position="68"/>
        <end position="87"/>
    </location>
</feature>
<dbReference type="OrthoDB" id="2754842at2759"/>
<reference evidence="3" key="1">
    <citation type="submission" date="2019-01" db="EMBL/GenBank/DDBJ databases">
        <title>Draft genome sequences of three monokaryotic isolates of the white-rot basidiomycete fungus Dichomitus squalens.</title>
        <authorList>
            <consortium name="DOE Joint Genome Institute"/>
            <person name="Lopez S.C."/>
            <person name="Andreopoulos B."/>
            <person name="Pangilinan J."/>
            <person name="Lipzen A."/>
            <person name="Riley R."/>
            <person name="Ahrendt S."/>
            <person name="Ng V."/>
            <person name="Barry K."/>
            <person name="Daum C."/>
            <person name="Grigoriev I.V."/>
            <person name="Hilden K.S."/>
            <person name="Makela M.R."/>
            <person name="de Vries R.P."/>
        </authorList>
    </citation>
    <scope>NUCLEOTIDE SEQUENCE [LARGE SCALE GENOMIC DNA]</scope>
    <source>
        <strain evidence="3">OM18370.1</strain>
    </source>
</reference>
<keyword evidence="1" id="KW-1133">Transmembrane helix</keyword>
<dbReference type="Proteomes" id="UP000292957">
    <property type="component" value="Unassembled WGS sequence"/>
</dbReference>
<feature type="transmembrane region" description="Helical" evidence="1">
    <location>
        <begin position="215"/>
        <end position="236"/>
    </location>
</feature>
<keyword evidence="1" id="KW-0472">Membrane</keyword>
<feature type="transmembrane region" description="Helical" evidence="1">
    <location>
        <begin position="30"/>
        <end position="48"/>
    </location>
</feature>
<feature type="domain" description="DUF6533" evidence="2">
    <location>
        <begin position="41"/>
        <end position="82"/>
    </location>
</feature>
<feature type="transmembrane region" description="Helical" evidence="1">
    <location>
        <begin position="256"/>
        <end position="274"/>
    </location>
</feature>
<feature type="transmembrane region" description="Helical" evidence="1">
    <location>
        <begin position="177"/>
        <end position="203"/>
    </location>
</feature>
<feature type="transmembrane region" description="Helical" evidence="1">
    <location>
        <begin position="7"/>
        <end position="24"/>
    </location>
</feature>
<keyword evidence="1" id="KW-0812">Transmembrane</keyword>
<gene>
    <name evidence="3" type="ORF">BD311DRAFT_758207</name>
</gene>
<dbReference type="Pfam" id="PF20151">
    <property type="entry name" value="DUF6533"/>
    <property type="match status" value="1"/>
</dbReference>
<organism evidence="3">
    <name type="scientific">Dichomitus squalens</name>
    <dbReference type="NCBI Taxonomy" id="114155"/>
    <lineage>
        <taxon>Eukaryota</taxon>
        <taxon>Fungi</taxon>
        <taxon>Dikarya</taxon>
        <taxon>Basidiomycota</taxon>
        <taxon>Agaricomycotina</taxon>
        <taxon>Agaricomycetes</taxon>
        <taxon>Polyporales</taxon>
        <taxon>Polyporaceae</taxon>
        <taxon>Dichomitus</taxon>
    </lineage>
</organism>
<dbReference type="EMBL" id="ML143421">
    <property type="protein sequence ID" value="TBU28441.1"/>
    <property type="molecule type" value="Genomic_DNA"/>
</dbReference>
<dbReference type="InterPro" id="IPR045340">
    <property type="entry name" value="DUF6533"/>
</dbReference>